<dbReference type="Gene3D" id="3.30.200.20">
    <property type="entry name" value="Phosphorylase Kinase, domain 1"/>
    <property type="match status" value="1"/>
</dbReference>
<dbReference type="Proteomes" id="UP001345013">
    <property type="component" value="Unassembled WGS sequence"/>
</dbReference>
<sequence length="296" mass="33390">MRNDTRRPDTQVLDWSCSDVRQGENSQTGQDEMVQAGLLTQQQLSEKDNLKSQDSMKGHDDERSTPSHTPSHETPMSQERSLSLPFVKQQPVWSLYEKGYEIDFGGGYLWVARRQINSRGLYLVQNLGEVSSKALPERFGKIRSPYFVKCHDILQSGANTDIVLEFMNMSLVQIIAAPRPPTEQEVLAIVGQLVKGLKDAADAHVIRLNLDMSRIWVNLDGDVKILQQTVKNDTRHDLQASQQQIHELGSVVQQLVARTRKTAPSSSDTRPWHYSPELLDFISETTRADLGALLQV</sequence>
<protein>
    <submittedName>
        <fullName evidence="2">Uncharacterized protein</fullName>
    </submittedName>
</protein>
<accession>A0ABR0K4B9</accession>
<evidence type="ECO:0000313" key="2">
    <source>
        <dbReference type="EMBL" id="KAK5086198.1"/>
    </source>
</evidence>
<feature type="compositionally biased region" description="Polar residues" evidence="1">
    <location>
        <begin position="66"/>
        <end position="81"/>
    </location>
</feature>
<name>A0ABR0K4B9_9EURO</name>
<feature type="region of interest" description="Disordered" evidence="1">
    <location>
        <begin position="1"/>
        <end position="81"/>
    </location>
</feature>
<dbReference type="Gene3D" id="1.10.510.10">
    <property type="entry name" value="Transferase(Phosphotransferase) domain 1"/>
    <property type="match status" value="1"/>
</dbReference>
<dbReference type="SUPFAM" id="SSF56112">
    <property type="entry name" value="Protein kinase-like (PK-like)"/>
    <property type="match status" value="1"/>
</dbReference>
<keyword evidence="3" id="KW-1185">Reference proteome</keyword>
<evidence type="ECO:0000256" key="1">
    <source>
        <dbReference type="SAM" id="MobiDB-lite"/>
    </source>
</evidence>
<reference evidence="2 3" key="1">
    <citation type="submission" date="2023-08" db="EMBL/GenBank/DDBJ databases">
        <title>Black Yeasts Isolated from many extreme environments.</title>
        <authorList>
            <person name="Coleine C."/>
            <person name="Stajich J.E."/>
            <person name="Selbmann L."/>
        </authorList>
    </citation>
    <scope>NUCLEOTIDE SEQUENCE [LARGE SCALE GENOMIC DNA]</scope>
    <source>
        <strain evidence="2 3">CCFEE 5885</strain>
    </source>
</reference>
<evidence type="ECO:0000313" key="3">
    <source>
        <dbReference type="Proteomes" id="UP001345013"/>
    </source>
</evidence>
<comment type="caution">
    <text evidence="2">The sequence shown here is derived from an EMBL/GenBank/DDBJ whole genome shotgun (WGS) entry which is preliminary data.</text>
</comment>
<organism evidence="2 3">
    <name type="scientific">Lithohypha guttulata</name>
    <dbReference type="NCBI Taxonomy" id="1690604"/>
    <lineage>
        <taxon>Eukaryota</taxon>
        <taxon>Fungi</taxon>
        <taxon>Dikarya</taxon>
        <taxon>Ascomycota</taxon>
        <taxon>Pezizomycotina</taxon>
        <taxon>Eurotiomycetes</taxon>
        <taxon>Chaetothyriomycetidae</taxon>
        <taxon>Chaetothyriales</taxon>
        <taxon>Trichomeriaceae</taxon>
        <taxon>Lithohypha</taxon>
    </lineage>
</organism>
<feature type="compositionally biased region" description="Basic and acidic residues" evidence="1">
    <location>
        <begin position="45"/>
        <end position="65"/>
    </location>
</feature>
<dbReference type="InterPro" id="IPR011009">
    <property type="entry name" value="Kinase-like_dom_sf"/>
</dbReference>
<dbReference type="EMBL" id="JAVRRG010000098">
    <property type="protein sequence ID" value="KAK5086198.1"/>
    <property type="molecule type" value="Genomic_DNA"/>
</dbReference>
<proteinExistence type="predicted"/>
<gene>
    <name evidence="2" type="ORF">LTR24_006983</name>
</gene>